<evidence type="ECO:0000313" key="7">
    <source>
        <dbReference type="EMBL" id="OWQ56851.1"/>
    </source>
</evidence>
<dbReference type="InterPro" id="IPR051417">
    <property type="entry name" value="SDr/BOS_complex"/>
</dbReference>
<feature type="region of interest" description="Disordered" evidence="4">
    <location>
        <begin position="1273"/>
        <end position="1299"/>
    </location>
</feature>
<feature type="domain" description="SD-repeat containing protein B" evidence="6">
    <location>
        <begin position="2297"/>
        <end position="2369"/>
    </location>
</feature>
<feature type="domain" description="SD-repeat containing protein B" evidence="6">
    <location>
        <begin position="1441"/>
        <end position="1509"/>
    </location>
</feature>
<feature type="domain" description="SD-repeat containing protein B" evidence="6">
    <location>
        <begin position="1925"/>
        <end position="1994"/>
    </location>
</feature>
<organism evidence="7 8">
    <name type="scientific">Stenotrophomonas maltophilia</name>
    <name type="common">Pseudomonas maltophilia</name>
    <name type="synonym">Xanthomonas maltophilia</name>
    <dbReference type="NCBI Taxonomy" id="40324"/>
    <lineage>
        <taxon>Bacteria</taxon>
        <taxon>Pseudomonadati</taxon>
        <taxon>Pseudomonadota</taxon>
        <taxon>Gammaproteobacteria</taxon>
        <taxon>Lysobacterales</taxon>
        <taxon>Lysobacteraceae</taxon>
        <taxon>Stenotrophomonas</taxon>
        <taxon>Stenotrophomonas maltophilia group</taxon>
    </lineage>
</organism>
<keyword evidence="3" id="KW-0732">Signal</keyword>
<feature type="domain" description="SD-repeat containing protein B" evidence="6">
    <location>
        <begin position="2056"/>
        <end position="2137"/>
    </location>
</feature>
<feature type="domain" description="SD-repeat containing protein B" evidence="6">
    <location>
        <begin position="1306"/>
        <end position="1385"/>
    </location>
</feature>
<feature type="region of interest" description="Disordered" evidence="4">
    <location>
        <begin position="2223"/>
        <end position="2265"/>
    </location>
</feature>
<feature type="domain" description="DUF11" evidence="5">
    <location>
        <begin position="198"/>
        <end position="312"/>
    </location>
</feature>
<dbReference type="PANTHER" id="PTHR23303">
    <property type="entry name" value="CARBOXYPEPTIDASE REGULATORY REGION-CONTAINING"/>
    <property type="match status" value="1"/>
</dbReference>
<comment type="subcellular location">
    <subcellularLocation>
        <location evidence="1">Secreted</location>
    </subcellularLocation>
</comment>
<dbReference type="Gene3D" id="2.60.40.10">
    <property type="entry name" value="Immunoglobulins"/>
    <property type="match status" value="13"/>
</dbReference>
<dbReference type="Pfam" id="PF17210">
    <property type="entry name" value="SdrD_B"/>
    <property type="match status" value="8"/>
</dbReference>
<feature type="region of interest" description="Disordered" evidence="4">
    <location>
        <begin position="1109"/>
        <end position="1129"/>
    </location>
</feature>
<feature type="compositionally biased region" description="Polar residues" evidence="4">
    <location>
        <begin position="1273"/>
        <end position="1285"/>
    </location>
</feature>
<evidence type="ECO:0000256" key="1">
    <source>
        <dbReference type="ARBA" id="ARBA00004613"/>
    </source>
</evidence>
<keyword evidence="2" id="KW-0964">Secreted</keyword>
<reference evidence="7 8" key="1">
    <citation type="submission" date="2017-06" db="EMBL/GenBank/DDBJ databases">
        <authorList>
            <person name="Kim H.J."/>
            <person name="Triplett B.A."/>
        </authorList>
    </citation>
    <scope>NUCLEOTIDE SEQUENCE [LARGE SCALE GENOMIC DNA]</scope>
    <source>
        <strain evidence="7 8">13146</strain>
    </source>
</reference>
<feature type="region of interest" description="Disordered" evidence="4">
    <location>
        <begin position="589"/>
        <end position="612"/>
    </location>
</feature>
<comment type="caution">
    <text evidence="7">The sequence shown here is derived from an EMBL/GenBank/DDBJ whole genome shotgun (WGS) entry which is preliminary data.</text>
</comment>
<accession>A0A246HRH6</accession>
<feature type="compositionally biased region" description="Polar residues" evidence="4">
    <location>
        <begin position="2114"/>
        <end position="2133"/>
    </location>
</feature>
<dbReference type="Pfam" id="PF01345">
    <property type="entry name" value="DUF11"/>
    <property type="match status" value="4"/>
</dbReference>
<dbReference type="InterPro" id="IPR013783">
    <property type="entry name" value="Ig-like_fold"/>
</dbReference>
<feature type="domain" description="DUF11" evidence="5">
    <location>
        <begin position="2866"/>
        <end position="2970"/>
    </location>
</feature>
<feature type="domain" description="DUF11" evidence="5">
    <location>
        <begin position="2421"/>
        <end position="2530"/>
    </location>
</feature>
<feature type="compositionally biased region" description="Low complexity" evidence="4">
    <location>
        <begin position="2255"/>
        <end position="2265"/>
    </location>
</feature>
<feature type="domain" description="DUF11" evidence="5">
    <location>
        <begin position="320"/>
        <end position="442"/>
    </location>
</feature>
<evidence type="ECO:0000256" key="2">
    <source>
        <dbReference type="ARBA" id="ARBA00022525"/>
    </source>
</evidence>
<feature type="domain" description="SD-repeat containing protein B" evidence="6">
    <location>
        <begin position="1817"/>
        <end position="1897"/>
    </location>
</feature>
<protein>
    <recommendedName>
        <fullName evidence="9">DUF11 domain-containing protein</fullName>
    </recommendedName>
</protein>
<proteinExistence type="predicted"/>
<dbReference type="InterPro" id="IPR047589">
    <property type="entry name" value="DUF11_rpt"/>
</dbReference>
<feature type="region of interest" description="Disordered" evidence="4">
    <location>
        <begin position="917"/>
        <end position="950"/>
    </location>
</feature>
<dbReference type="SUPFAM" id="SSF117074">
    <property type="entry name" value="Hypothetical protein PA1324"/>
    <property type="match status" value="11"/>
</dbReference>
<dbReference type="OrthoDB" id="28717at2"/>
<evidence type="ECO:0000256" key="4">
    <source>
        <dbReference type="SAM" id="MobiDB-lite"/>
    </source>
</evidence>
<evidence type="ECO:0000313" key="8">
    <source>
        <dbReference type="Proteomes" id="UP000198157"/>
    </source>
</evidence>
<dbReference type="Proteomes" id="UP000198157">
    <property type="component" value="Unassembled WGS sequence"/>
</dbReference>
<evidence type="ECO:0008006" key="9">
    <source>
        <dbReference type="Google" id="ProtNLM"/>
    </source>
</evidence>
<sequence length="3184" mass="325698">MSSHSDRAAICAAVTPFERAKPSARLGRWRAALATLLLALPLSALAIDLQITDFSDTGYDPVPAGTTVIYNVKVENGANDSAAGSVTIIDLPVGTALGSPAPAGCSASPGTAGTTRVVCTNPTLSASGAPYQFKLPVSTVQTQPATITLHAAIGFAAALPPATTPIVALPSNDPFFAGDTNTGNNRSNQTTTIQAAADLELSKSASPDPVIGGGEVTYTLTVKNNGPSVSTGFQVVDTLPPNVTLVGTPSGADWSFSAQNGTYNGTLAVGASTSYQFRGKVNVGTGNIVNAAVVNAGPVPDAVPDNNAAQVTTAVTAGADLAMSKSVSPAPAAAGSVVTYTLTARNDGPSAATGVVVTDAMPEGFVITGGNAPAGWTCTNNASASVRTCTLAGSFAPGAQAIITITAQVPSTGANSSGVVSNTARISATTPDPVPINNSGTVGLTIIPDGADLLMSKSKSPLLVPVWNDTGVRSDSMMSSTLGVQNLGPRTVTGDLQVVDTLAVGEQWVDNTGQPILPGTSVVIGRWNCSVDRAWAVGQAQRVTCTLITGYPVAVNANAPLLVLQTLARTAGMLRNNVCTGGSGGSVEPITGGGINRDPNDTNDCAGGESRATDDRADLSITKVTNGPGDTDNIIRNSDDSVTYTLQIRNAGEATTGVVVNDPIPGFVNGTTTVTANISPMGWNCRLSGSAWVCDAGTTVLGRNETATVRFTVNRGLFDSQSQPATVCGGQPLLPGRFCNTAGVRINPAIVGALGEIDQSNNTASDWVQIDPVANIATTRKDITSGTPGRAGVNTTYRITYQNRGPSSARGVVFSDVFTLPANDAGFVLLSALRTGSDAADKVCRVTTSDPSINSAPAPGGTSWFNTGGAPATLRLTCTPKDMANNSTETMTVQIRPNVNSGNTGRQFTNTGSFHFDLNGDGTPDPSSGTDASGRTYDYNSRTDDDSKDATLPFDAGRVDLIVNKIDQNFAGAVDPLGFDSRTGMEVNNYIYYQISVRNAGPSLATRAMIDDTITPPPGASVSLVGSRTGSAAGPLGVLEPVGTRCSVAAGSTNPSTGPQTISCTLPSAGVPTTDEGVITSNQTSYLYLVYQYMTAPPATGETLTNSVTARSAEAESDTSNNTATQETSIRTRSDLAMQKSSVVLAPSADPSQPLPAAAGTVSLHQPFWFVLDVINHGPGHSLSRDRSGTNPLNGDGVVVTDTLPEGLEVLGGAAAITWQKRGATADAGVQTTGLGNCLLVGRVVTCRMGDLALDGRVRVLIPARWTTLPANGTGLNTAKATSDQLDPEPGNNDDTTTHTVVRSSLSGVVFQDRDRSGANGGTLQSGEPLISGVTVHLSGEDAYGNVVSLDATTDAQGAYRFDNLAPAGTAGYTLTQRQPAAYVNGPVAPPSTGAQAPSAGGVFAAVTPPTSADSVYTAITLGAGVDAVRYNFPEVRRPSLSGFVYVDSNYSNARDAGDAPIANATIELLDASGTVLDTRTTGSDGSYSFIDLDPLQVYTLREVLPEGSYRNRPSAINPGLIGGVACTGCTVTTGASGDAPTTDRIAGIDLSTGDDATVFNFGEDAITSISGHVYLDRNGNGDFDAGDAGSRGSQPNGGLQDVTITLTGAGPDGAYGTADDLLPVSVKTDAQGRYTFDNLVVGQNYRITETQPQGYADAAENPSNQIDITALPLTGSNGNDFGEKLGSIAGSVYEDFSNVAAGNNNGLRDSGENPIANVIVTLTGIDLLGNPVNLTATTDADGAYRFSDLLPAQAGSGYTLTETQPATYLDGKHTAGNAATPGSTAVPNVISGIGITAGQDATGYLFGELANAPISGTVYLDRNDDGDNNTGDVGIPGVQVVIVGAGPDGVFGTADDTTETLVTNADGHYSYPGAVAGQDYRITETQPTGLAEGRETPGNLITITNLPAAGSTGNDFGERAAALSGTVYLDRNNNGVQDAGEPGLPNVQVQLPGGTVDALGQPVAAIATDADGRYRFDDLLAGTYTVTQQAAQPVFNGVATINGITAAGTIDGTVAGTATPVASVPSAISAVVLPAGKASISNNFGEVLAVAVSGTVFFDADNNGAQNGAAETGIEGVTIELTGTDDTGASVTRSVQTDADGRFAFADLRPGTYTLTEPQQPTGTSNGITTAGTVDGVSRGTATPVTTVPSRISTIDLSTPGTASVDNLFGEIPLNSGISGKVWIDRNNDGVVDPGETGLANVTITLTGTDLVGNPVSRDTVTDADGNYSFSDLPPGTYTVTEPDQPAGTRDGRTVAGSTGGTVTAPGITPSKITGLVLGVNQQSVNNNFGEIPTGSIAGRVYNDSNDNGVVDAGEGGIANVTVVLTGTDDLGQAVSITLTTDADGRYRFDELRPGTYTVTEPTQPPQTLNGITSAGAVEGVVTGVATGRETVPSAISQIVLPLGGDSLGNNFGEIGDSPDMLVSKSAGSTRFTVNNIATYTIHVRNGGQQPSRGEYVVHDRLPQGLTLAATPSGTGWVCTGAVGETRFDCRSQRVLAAGATSVDTIEVQALVGAAAAEAGTVNNAVLVEGGGENEFRAPTPAERAAFEGDVTQLPECVETIQFNACRVPNAVQLAASVGGTVWYDIGSDDQLLDGGDKRLPSWIVELVDPASGQVVKTTTTGADGSYRFGDVVPGVTWNIRFRDPTSSILWPNPVTRETVAGIQEACDAPAAIARAGVSACRVNENGISQLEVVLRPGQHLPQQSLPVDPSGVVYDATTRDPVPGSIVTLAPVGLCAGYDPRTSVLNAGSGGYRLEGSAISMTVGSEGFYQFAFGPAAPARCEFQLTVTPPGSYQFVSTLIPPQGGSLSPAGSAGANHAVQPNRLAPTGAVGTATQYYLGLFAGSDTAAIVNNHLPLDTAVATGLAISKNGDRQTAEIGDTVQYTITIRQTAGSALRTVNVIDRLPRGFTYIDGTARADGRAVTDPSGKPGPLLGFDVGPISVGGQIVLTYRVRVGVGAQQGDGINRAQAFGCAFSGGCIDTGSLTPLPGALPSNRAEYRVRVTGGVFTDQACVLGKVFVDCNNNHVQDREELGIPGVRLYFSDGTWVISDSEGKYSYCGLPPQSHTLKVDASTLPLGARLTTSSNRNLGDADSLFLDLKNGELHRADFIEGSCANPVLEQVKARRTQGEVRAPETETGQPPLRFDSKPARAPQQATDSANQRPIVHPRAHPPAAGASTEDQP</sequence>
<evidence type="ECO:0000259" key="6">
    <source>
        <dbReference type="Pfam" id="PF17210"/>
    </source>
</evidence>
<dbReference type="InterPro" id="IPR001434">
    <property type="entry name" value="OmcB-like_DUF11"/>
</dbReference>
<feature type="region of interest" description="Disordered" evidence="4">
    <location>
        <begin position="3125"/>
        <end position="3184"/>
    </location>
</feature>
<evidence type="ECO:0000259" key="5">
    <source>
        <dbReference type="Pfam" id="PF01345"/>
    </source>
</evidence>
<gene>
    <name evidence="7" type="ORF">CEE60_01920</name>
</gene>
<dbReference type="Gene3D" id="2.60.40.740">
    <property type="match status" value="1"/>
</dbReference>
<feature type="compositionally biased region" description="Polar residues" evidence="4">
    <location>
        <begin position="1118"/>
        <end position="1129"/>
    </location>
</feature>
<dbReference type="EMBL" id="NIVS01000004">
    <property type="protein sequence ID" value="OWQ56851.1"/>
    <property type="molecule type" value="Genomic_DNA"/>
</dbReference>
<name>A0A246HRH6_STEMA</name>
<feature type="domain" description="SD-repeat containing protein B" evidence="6">
    <location>
        <begin position="2182"/>
        <end position="2259"/>
    </location>
</feature>
<dbReference type="NCBIfam" id="TIGR01451">
    <property type="entry name" value="B_ant_repeat"/>
    <property type="match status" value="4"/>
</dbReference>
<feature type="domain" description="SD-repeat containing protein B" evidence="6">
    <location>
        <begin position="1704"/>
        <end position="1786"/>
    </location>
</feature>
<evidence type="ECO:0000256" key="3">
    <source>
        <dbReference type="ARBA" id="ARBA00022729"/>
    </source>
</evidence>
<dbReference type="GO" id="GO:0005576">
    <property type="term" value="C:extracellular region"/>
    <property type="evidence" value="ECO:0007669"/>
    <property type="project" value="UniProtKB-SubCell"/>
</dbReference>
<dbReference type="InterPro" id="IPR033764">
    <property type="entry name" value="Sdr_B"/>
</dbReference>
<feature type="region of interest" description="Disordered" evidence="4">
    <location>
        <begin position="2114"/>
        <end position="2146"/>
    </location>
</feature>